<organism evidence="4 5">
    <name type="scientific">Colletotrichum navitas</name>
    <dbReference type="NCBI Taxonomy" id="681940"/>
    <lineage>
        <taxon>Eukaryota</taxon>
        <taxon>Fungi</taxon>
        <taxon>Dikarya</taxon>
        <taxon>Ascomycota</taxon>
        <taxon>Pezizomycotina</taxon>
        <taxon>Sordariomycetes</taxon>
        <taxon>Hypocreomycetidae</taxon>
        <taxon>Glomerellales</taxon>
        <taxon>Glomerellaceae</taxon>
        <taxon>Colletotrichum</taxon>
        <taxon>Colletotrichum graminicola species complex</taxon>
    </lineage>
</organism>
<evidence type="ECO:0000256" key="1">
    <source>
        <dbReference type="ARBA" id="ARBA00023002"/>
    </source>
</evidence>
<dbReference type="Gene3D" id="3.20.20.100">
    <property type="entry name" value="NADP-dependent oxidoreductase domain"/>
    <property type="match status" value="1"/>
</dbReference>
<dbReference type="InterPro" id="IPR023210">
    <property type="entry name" value="NADP_OxRdtase_dom"/>
</dbReference>
<evidence type="ECO:0000259" key="3">
    <source>
        <dbReference type="Pfam" id="PF00248"/>
    </source>
</evidence>
<dbReference type="RefSeq" id="XP_060408226.1">
    <property type="nucleotide sequence ID" value="XM_060555944.1"/>
</dbReference>
<name>A0AAD8UYE5_9PEZI</name>
<keyword evidence="5" id="KW-1185">Reference proteome</keyword>
<protein>
    <submittedName>
        <fullName evidence="4">L-galactose dehydrogenase</fullName>
    </submittedName>
</protein>
<reference evidence="4" key="1">
    <citation type="submission" date="2021-06" db="EMBL/GenBank/DDBJ databases">
        <title>Comparative genomics, transcriptomics and evolutionary studies reveal genomic signatures of adaptation to plant cell wall in hemibiotrophic fungi.</title>
        <authorList>
            <consortium name="DOE Joint Genome Institute"/>
            <person name="Baroncelli R."/>
            <person name="Diaz J.F."/>
            <person name="Benocci T."/>
            <person name="Peng M."/>
            <person name="Battaglia E."/>
            <person name="Haridas S."/>
            <person name="Andreopoulos W."/>
            <person name="Labutti K."/>
            <person name="Pangilinan J."/>
            <person name="Floch G.L."/>
            <person name="Makela M.R."/>
            <person name="Henrissat B."/>
            <person name="Grigoriev I.V."/>
            <person name="Crouch J.A."/>
            <person name="De Vries R.P."/>
            <person name="Sukno S.A."/>
            <person name="Thon M.R."/>
        </authorList>
    </citation>
    <scope>NUCLEOTIDE SEQUENCE</scope>
    <source>
        <strain evidence="4">CBS 125086</strain>
    </source>
</reference>
<dbReference type="AlphaFoldDB" id="A0AAD8UYE5"/>
<proteinExistence type="predicted"/>
<dbReference type="SUPFAM" id="SSF51430">
    <property type="entry name" value="NAD(P)-linked oxidoreductase"/>
    <property type="match status" value="1"/>
</dbReference>
<evidence type="ECO:0000313" key="5">
    <source>
        <dbReference type="Proteomes" id="UP001230504"/>
    </source>
</evidence>
<dbReference type="GO" id="GO:0070485">
    <property type="term" value="P:dehydro-D-arabinono-1,4-lactone biosynthetic process"/>
    <property type="evidence" value="ECO:0007669"/>
    <property type="project" value="TreeGrafter"/>
</dbReference>
<dbReference type="InterPro" id="IPR020471">
    <property type="entry name" value="AKR"/>
</dbReference>
<gene>
    <name evidence="4" type="ORF">LY79DRAFT_527566</name>
</gene>
<dbReference type="GO" id="GO:0005829">
    <property type="term" value="C:cytosol"/>
    <property type="evidence" value="ECO:0007669"/>
    <property type="project" value="TreeGrafter"/>
</dbReference>
<dbReference type="GO" id="GO:0045290">
    <property type="term" value="F:D-arabinose 1-dehydrogenase [NAD(P)+] activity"/>
    <property type="evidence" value="ECO:0007669"/>
    <property type="project" value="TreeGrafter"/>
</dbReference>
<keyword evidence="1" id="KW-0560">Oxidoreductase</keyword>
<feature type="domain" description="NADP-dependent oxidoreductase" evidence="3">
    <location>
        <begin position="23"/>
        <end position="322"/>
    </location>
</feature>
<sequence>MAAPRTNAPAAAARVPLSAVLPPLVLGTATFNYQYVSDPDRMPSIDIVSRALDLGVRAFDTSPYYGPSEAILGSALRALSPPRESYFLVTKAGRIAPAEFDYSPAWMRASVRRSLERLNTSHLDLVYTHDAEFVSPDDVVAAVRELRRLRDEEALVRYVGICGYPVPVLCELAEKVLRETGEPIDAVQSFSHFCIQNNTLGSDAVLSRLRAAGVSVVTNASMLSMGLLTTRGVDDGPMASWHPAPSPLRKSCKGLVGIAEGVGEKMEEVALYWAMANWARVGAVFGSEVLSPAYDGPAKVGVSVMGVTSVSELEETVAAWQSMLRELAAESSTDKTPTDTSLLSRHNKIERLVKEHMWPALGEWRNYSWASPDENFVNQRTQTSDAAAVVDAATSTLAATAESHM</sequence>
<accession>A0AAD8UYE5</accession>
<dbReference type="EMBL" id="JAHLJV010000114">
    <property type="protein sequence ID" value="KAK1570046.1"/>
    <property type="molecule type" value="Genomic_DNA"/>
</dbReference>
<feature type="chain" id="PRO_5042138941" evidence="2">
    <location>
        <begin position="28"/>
        <end position="405"/>
    </location>
</feature>
<dbReference type="Pfam" id="PF00248">
    <property type="entry name" value="Aldo_ket_red"/>
    <property type="match status" value="1"/>
</dbReference>
<dbReference type="PANTHER" id="PTHR42686:SF1">
    <property type="entry name" value="GH17980P-RELATED"/>
    <property type="match status" value="1"/>
</dbReference>
<evidence type="ECO:0000313" key="4">
    <source>
        <dbReference type="EMBL" id="KAK1570046.1"/>
    </source>
</evidence>
<keyword evidence="2" id="KW-0732">Signal</keyword>
<feature type="signal peptide" evidence="2">
    <location>
        <begin position="1"/>
        <end position="27"/>
    </location>
</feature>
<dbReference type="InterPro" id="IPR036812">
    <property type="entry name" value="NAD(P)_OxRdtase_dom_sf"/>
</dbReference>
<dbReference type="PANTHER" id="PTHR42686">
    <property type="entry name" value="GH17980P-RELATED"/>
    <property type="match status" value="1"/>
</dbReference>
<evidence type="ECO:0000256" key="2">
    <source>
        <dbReference type="SAM" id="SignalP"/>
    </source>
</evidence>
<dbReference type="Proteomes" id="UP001230504">
    <property type="component" value="Unassembled WGS sequence"/>
</dbReference>
<dbReference type="GeneID" id="85440184"/>
<comment type="caution">
    <text evidence="4">The sequence shown here is derived from an EMBL/GenBank/DDBJ whole genome shotgun (WGS) entry which is preliminary data.</text>
</comment>